<feature type="domain" description="DUF1980" evidence="3">
    <location>
        <begin position="188"/>
        <end position="320"/>
    </location>
</feature>
<sequence length="322" mass="36653">MKEYDHSFHAFIQGIILLGFALFMLGLILTGNVVYYIAPTMMPFIYFSLAAFFLLGTIQIFRSTKKDDHEHESNCGCEHEHQIRGPVWLKFGIYSIFILPILFGFVLPDRGLDSSVASNRGIQYGAGIDTQLSTDDTVSGNKTTDSEKTSGISRAEAYLEDPEGYMETLENGNSSKEEDIPPDAEVWNDDYYETIYHELINDERIEVTDENYLDVMTVLDIYLDKFLGREIEIIGFAYREPDFPENQLVAARFAMTCCTADTAVYGTLIESDQAVDFDDDVWFRAVGTINKRELNERSLPLVKDAQIQEIEEPESPYVYPSY</sequence>
<evidence type="ECO:0000259" key="2">
    <source>
        <dbReference type="Pfam" id="PF09323"/>
    </source>
</evidence>
<dbReference type="InterPro" id="IPR048493">
    <property type="entry name" value="DUF1980_N"/>
</dbReference>
<dbReference type="NCBIfam" id="TIGR03943">
    <property type="entry name" value="TIGR03943 family putative permease subunit"/>
    <property type="match status" value="1"/>
</dbReference>
<evidence type="ECO:0000259" key="3">
    <source>
        <dbReference type="Pfam" id="PF21537"/>
    </source>
</evidence>
<feature type="transmembrane region" description="Helical" evidence="1">
    <location>
        <begin position="87"/>
        <end position="107"/>
    </location>
</feature>
<name>A0A3A9KB26_9BACI</name>
<reference evidence="4 5" key="1">
    <citation type="submission" date="2017-10" db="EMBL/GenBank/DDBJ databases">
        <title>Bacillus sp. nov., a halophilic bacterium isolated from a Keqin Lake.</title>
        <authorList>
            <person name="Wang H."/>
        </authorList>
    </citation>
    <scope>NUCLEOTIDE SEQUENCE [LARGE SCALE GENOMIC DNA]</scope>
    <source>
        <strain evidence="4 5">KCTC 13187</strain>
    </source>
</reference>
<gene>
    <name evidence="4" type="ORF">CR203_10000</name>
</gene>
<dbReference type="InterPro" id="IPR015402">
    <property type="entry name" value="DUF1980"/>
</dbReference>
<dbReference type="EMBL" id="PDOE01000003">
    <property type="protein sequence ID" value="RKL67671.1"/>
    <property type="molecule type" value="Genomic_DNA"/>
</dbReference>
<dbReference type="PANTHER" id="PTHR40047">
    <property type="entry name" value="UPF0703 PROTEIN YCGQ"/>
    <property type="match status" value="1"/>
</dbReference>
<dbReference type="Proteomes" id="UP000281498">
    <property type="component" value="Unassembled WGS sequence"/>
</dbReference>
<dbReference type="AlphaFoldDB" id="A0A3A9KB26"/>
<keyword evidence="1" id="KW-1133">Transmembrane helix</keyword>
<feature type="domain" description="DUF1980" evidence="2">
    <location>
        <begin position="12"/>
        <end position="123"/>
    </location>
</feature>
<keyword evidence="1" id="KW-0812">Transmembrane</keyword>
<evidence type="ECO:0000313" key="5">
    <source>
        <dbReference type="Proteomes" id="UP000281498"/>
    </source>
</evidence>
<dbReference type="InterPro" id="IPR052955">
    <property type="entry name" value="UPF0703_membrane_permease"/>
</dbReference>
<dbReference type="InterPro" id="IPR048447">
    <property type="entry name" value="DUF1980_C"/>
</dbReference>
<dbReference type="PANTHER" id="PTHR40047:SF1">
    <property type="entry name" value="UPF0703 PROTEIN YCGQ"/>
    <property type="match status" value="1"/>
</dbReference>
<feature type="transmembrane region" description="Helical" evidence="1">
    <location>
        <begin position="44"/>
        <end position="61"/>
    </location>
</feature>
<dbReference type="OrthoDB" id="9770408at2"/>
<keyword evidence="5" id="KW-1185">Reference proteome</keyword>
<dbReference type="Pfam" id="PF09323">
    <property type="entry name" value="DUF1980"/>
    <property type="match status" value="1"/>
</dbReference>
<protein>
    <submittedName>
        <fullName evidence="4">TIGR03943 family protein</fullName>
    </submittedName>
</protein>
<comment type="caution">
    <text evidence="4">The sequence shown here is derived from an EMBL/GenBank/DDBJ whole genome shotgun (WGS) entry which is preliminary data.</text>
</comment>
<proteinExistence type="predicted"/>
<organism evidence="4 5">
    <name type="scientific">Salipaludibacillus neizhouensis</name>
    <dbReference type="NCBI Taxonomy" id="885475"/>
    <lineage>
        <taxon>Bacteria</taxon>
        <taxon>Bacillati</taxon>
        <taxon>Bacillota</taxon>
        <taxon>Bacilli</taxon>
        <taxon>Bacillales</taxon>
        <taxon>Bacillaceae</taxon>
    </lineage>
</organism>
<dbReference type="Pfam" id="PF21537">
    <property type="entry name" value="DUF1980_C"/>
    <property type="match status" value="1"/>
</dbReference>
<evidence type="ECO:0000256" key="1">
    <source>
        <dbReference type="SAM" id="Phobius"/>
    </source>
</evidence>
<feature type="transmembrane region" description="Helical" evidence="1">
    <location>
        <begin position="12"/>
        <end position="38"/>
    </location>
</feature>
<dbReference type="RefSeq" id="WP_110935166.1">
    <property type="nucleotide sequence ID" value="NZ_KZ614146.1"/>
</dbReference>
<evidence type="ECO:0000313" key="4">
    <source>
        <dbReference type="EMBL" id="RKL67671.1"/>
    </source>
</evidence>
<accession>A0A3A9KB26</accession>
<keyword evidence="1" id="KW-0472">Membrane</keyword>